<dbReference type="OrthoDB" id="4777221at2759"/>
<keyword evidence="3" id="KW-1185">Reference proteome</keyword>
<gene>
    <name evidence="2" type="ORF">BCR38DRAFT_421239</name>
    <name evidence="1" type="ORF">BCR38DRAFT_423686</name>
</gene>
<protein>
    <submittedName>
        <fullName evidence="1">Uncharacterized protein</fullName>
    </submittedName>
</protein>
<comment type="caution">
    <text evidence="1">The sequence shown here is derived from an EMBL/GenBank/DDBJ whole genome shotgun (WGS) entry which is preliminary data.</text>
</comment>
<evidence type="ECO:0000313" key="1">
    <source>
        <dbReference type="EMBL" id="ORY68571.1"/>
    </source>
</evidence>
<dbReference type="AlphaFoldDB" id="A0A1Y2EAI0"/>
<name>A0A1Y2EAI0_9PEZI</name>
<dbReference type="InParanoid" id="A0A1Y2EAI0"/>
<organism evidence="1 3">
    <name type="scientific">Pseudomassariella vexata</name>
    <dbReference type="NCBI Taxonomy" id="1141098"/>
    <lineage>
        <taxon>Eukaryota</taxon>
        <taxon>Fungi</taxon>
        <taxon>Dikarya</taxon>
        <taxon>Ascomycota</taxon>
        <taxon>Pezizomycotina</taxon>
        <taxon>Sordariomycetes</taxon>
        <taxon>Xylariomycetidae</taxon>
        <taxon>Amphisphaeriales</taxon>
        <taxon>Pseudomassariaceae</taxon>
        <taxon>Pseudomassariella</taxon>
    </lineage>
</organism>
<dbReference type="RefSeq" id="XP_040720122.1">
    <property type="nucleotide sequence ID" value="XM_040859431.1"/>
</dbReference>
<dbReference type="EMBL" id="MCFJ01000002">
    <property type="protein sequence ID" value="ORY70172.1"/>
    <property type="molecule type" value="Genomic_DNA"/>
</dbReference>
<dbReference type="Proteomes" id="UP000193689">
    <property type="component" value="Unassembled WGS sequence"/>
</dbReference>
<sequence length="53" mass="5857">MPSYSHCEGRSLDFYSVSAADSSRCAKCVRLGRSRCDIQGISPAKLRKIASQY</sequence>
<reference evidence="1 3" key="1">
    <citation type="submission" date="2016-07" db="EMBL/GenBank/DDBJ databases">
        <title>Pervasive Adenine N6-methylation of Active Genes in Fungi.</title>
        <authorList>
            <consortium name="DOE Joint Genome Institute"/>
            <person name="Mondo S.J."/>
            <person name="Dannebaum R.O."/>
            <person name="Kuo R.C."/>
            <person name="Labutti K."/>
            <person name="Haridas S."/>
            <person name="Kuo A."/>
            <person name="Salamov A."/>
            <person name="Ahrendt S.R."/>
            <person name="Lipzen A."/>
            <person name="Sullivan W."/>
            <person name="Andreopoulos W.B."/>
            <person name="Clum A."/>
            <person name="Lindquist E."/>
            <person name="Daum C."/>
            <person name="Ramamoorthy G.K."/>
            <person name="Gryganskyi A."/>
            <person name="Culley D."/>
            <person name="Magnuson J.K."/>
            <person name="James T.Y."/>
            <person name="O'Malley M.A."/>
            <person name="Stajich J.E."/>
            <person name="Spatafora J.W."/>
            <person name="Visel A."/>
            <person name="Grigoriev I.V."/>
        </authorList>
    </citation>
    <scope>NUCLEOTIDE SEQUENCE [LARGE SCALE GENOMIC DNA]</scope>
    <source>
        <strain evidence="1 3">CBS 129021</strain>
    </source>
</reference>
<dbReference type="GeneID" id="63775643"/>
<proteinExistence type="predicted"/>
<accession>A0A1Y2EAI0</accession>
<dbReference type="EMBL" id="MCFJ01000003">
    <property type="protein sequence ID" value="ORY68571.1"/>
    <property type="molecule type" value="Genomic_DNA"/>
</dbReference>
<evidence type="ECO:0000313" key="3">
    <source>
        <dbReference type="Proteomes" id="UP000193689"/>
    </source>
</evidence>
<evidence type="ECO:0000313" key="2">
    <source>
        <dbReference type="EMBL" id="ORY70172.1"/>
    </source>
</evidence>